<evidence type="ECO:0000313" key="4">
    <source>
        <dbReference type="Proteomes" id="UP000591131"/>
    </source>
</evidence>
<dbReference type="AlphaFoldDB" id="A0A7J6LRD5"/>
<feature type="compositionally biased region" description="Acidic residues" evidence="1">
    <location>
        <begin position="425"/>
        <end position="435"/>
    </location>
</feature>
<feature type="transmembrane region" description="Helical" evidence="2">
    <location>
        <begin position="247"/>
        <end position="270"/>
    </location>
</feature>
<dbReference type="OrthoDB" id="433133at2759"/>
<proteinExistence type="predicted"/>
<gene>
    <name evidence="3" type="ORF">FOL47_006525</name>
</gene>
<evidence type="ECO:0000256" key="2">
    <source>
        <dbReference type="SAM" id="Phobius"/>
    </source>
</evidence>
<feature type="region of interest" description="Disordered" evidence="1">
    <location>
        <begin position="362"/>
        <end position="438"/>
    </location>
</feature>
<dbReference type="Proteomes" id="UP000591131">
    <property type="component" value="Unassembled WGS sequence"/>
</dbReference>
<feature type="transmembrane region" description="Helical" evidence="2">
    <location>
        <begin position="139"/>
        <end position="159"/>
    </location>
</feature>
<keyword evidence="2" id="KW-0472">Membrane</keyword>
<feature type="transmembrane region" description="Helical" evidence="2">
    <location>
        <begin position="282"/>
        <end position="301"/>
    </location>
</feature>
<keyword evidence="4" id="KW-1185">Reference proteome</keyword>
<reference evidence="3 4" key="1">
    <citation type="submission" date="2020-04" db="EMBL/GenBank/DDBJ databases">
        <title>Perkinsus chesapeaki whole genome sequence.</title>
        <authorList>
            <person name="Bogema D.R."/>
        </authorList>
    </citation>
    <scope>NUCLEOTIDE SEQUENCE [LARGE SCALE GENOMIC DNA]</scope>
    <source>
        <strain evidence="3">ATCC PRA-425</strain>
    </source>
</reference>
<dbReference type="EMBL" id="JAAPAO010000364">
    <property type="protein sequence ID" value="KAF4661849.1"/>
    <property type="molecule type" value="Genomic_DNA"/>
</dbReference>
<feature type="transmembrane region" description="Helical" evidence="2">
    <location>
        <begin position="189"/>
        <end position="212"/>
    </location>
</feature>
<evidence type="ECO:0000256" key="1">
    <source>
        <dbReference type="SAM" id="MobiDB-lite"/>
    </source>
</evidence>
<organism evidence="3 4">
    <name type="scientific">Perkinsus chesapeaki</name>
    <name type="common">Clam parasite</name>
    <name type="synonym">Perkinsus andrewsi</name>
    <dbReference type="NCBI Taxonomy" id="330153"/>
    <lineage>
        <taxon>Eukaryota</taxon>
        <taxon>Sar</taxon>
        <taxon>Alveolata</taxon>
        <taxon>Perkinsozoa</taxon>
        <taxon>Perkinsea</taxon>
        <taxon>Perkinsida</taxon>
        <taxon>Perkinsidae</taxon>
        <taxon>Perkinsus</taxon>
    </lineage>
</organism>
<sequence length="471" mass="51722">MAYDGIWFSMEEAERIFNIFLFKLFRREGKKPSPTYDFIADFITKEVLGWLITFPYELLAKYVARGVYHINGVASASVVGLLAGLTLPSPYREFAYGGGFTSCSTNAAFTIQWEAWVCFVFITVNNAFRPILNGLGGKLGMTVFVAGHISALFIVAFQGGTWETTCLDPTARFGTWVNFWFYRFNNGSIVTNVFVDIAFVLACALAGCVTLWLHVHFDKNSNPVVASSIVSLAAGLYLPPSTNPLNFFIWTGSFVGMSAPAAKPGAYALVHFDNKPQVYSDMVSIFITGVIAGLIQIGIWWTSPGIGGKFGFIAHCACLPMHLFTKWRNERRELKAALEDNGLSKKKIDSSSTDDIVSAFEMKAVKSEPDDEVSEGFKGASGDEPDPENDSHRGSDDELSSVQSRDSAAGVFGEDSVDAPNAIAEPEEEANDDNESGVVIETLQMPRYRNAVEMDSIHTSRRSVSEMQAYL</sequence>
<protein>
    <submittedName>
        <fullName evidence="3">Uncharacterized protein</fullName>
    </submittedName>
</protein>
<keyword evidence="2" id="KW-0812">Transmembrane</keyword>
<comment type="caution">
    <text evidence="3">The sequence shown here is derived from an EMBL/GenBank/DDBJ whole genome shotgun (WGS) entry which is preliminary data.</text>
</comment>
<accession>A0A7J6LRD5</accession>
<evidence type="ECO:0000313" key="3">
    <source>
        <dbReference type="EMBL" id="KAF4661849.1"/>
    </source>
</evidence>
<name>A0A7J6LRD5_PERCH</name>
<feature type="transmembrane region" description="Helical" evidence="2">
    <location>
        <begin position="107"/>
        <end position="127"/>
    </location>
</feature>
<feature type="transmembrane region" description="Helical" evidence="2">
    <location>
        <begin position="67"/>
        <end position="87"/>
    </location>
</feature>
<feature type="transmembrane region" description="Helical" evidence="2">
    <location>
        <begin position="224"/>
        <end position="241"/>
    </location>
</feature>
<keyword evidence="2" id="KW-1133">Transmembrane helix</keyword>